<reference evidence="2 4" key="2">
    <citation type="submission" date="2013-03" db="EMBL/GenBank/DDBJ databases">
        <title>The Genome Sequence of Enterococcus gilvus ATCC BAA-350 (PacBio/Illumina hybrid assembly).</title>
        <authorList>
            <consortium name="The Broad Institute Genomics Platform"/>
            <consortium name="The Broad Institute Genome Sequencing Center for Infectious Disease"/>
            <person name="Earl A."/>
            <person name="Russ C."/>
            <person name="Gilmore M."/>
            <person name="Surin D."/>
            <person name="Walker B."/>
            <person name="Young S."/>
            <person name="Zeng Q."/>
            <person name="Gargeya S."/>
            <person name="Fitzgerald M."/>
            <person name="Haas B."/>
            <person name="Abouelleil A."/>
            <person name="Allen A.W."/>
            <person name="Alvarado L."/>
            <person name="Arachchi H.M."/>
            <person name="Berlin A.M."/>
            <person name="Chapman S.B."/>
            <person name="Gainer-Dewar J."/>
            <person name="Goldberg J."/>
            <person name="Griggs A."/>
            <person name="Gujja S."/>
            <person name="Hansen M."/>
            <person name="Howarth C."/>
            <person name="Imamovic A."/>
            <person name="Ireland A."/>
            <person name="Larimer J."/>
            <person name="McCowan C."/>
            <person name="Murphy C."/>
            <person name="Pearson M."/>
            <person name="Poon T.W."/>
            <person name="Priest M."/>
            <person name="Roberts A."/>
            <person name="Saif S."/>
            <person name="Shea T."/>
            <person name="Sisk P."/>
            <person name="Sykes S."/>
            <person name="Wortman J."/>
            <person name="Nusbaum C."/>
            <person name="Birren B."/>
        </authorList>
    </citation>
    <scope>NUCLEOTIDE SEQUENCE [LARGE SCALE GENOMIC DNA]</scope>
    <source>
        <strain evidence="2 4">ATCC BAA-350</strain>
    </source>
</reference>
<gene>
    <name evidence="2" type="ORF">I592_04187</name>
    <name evidence="1" type="ORF">UKC_04153</name>
</gene>
<dbReference type="Proteomes" id="UP000014160">
    <property type="component" value="Unassembled WGS sequence"/>
</dbReference>
<protein>
    <recommendedName>
        <fullName evidence="5">DUF4923 domain-containing protein</fullName>
    </recommendedName>
</protein>
<sequence length="124" mass="13840">MKKKYFVITLVGLLSVILFAGCGSKNDLKEMLTEGSGRWEMSTPKGGGNIEFFEDGSAKLDDDGDIEKMSYTINEEQTSLTLVMEDYEDVKSTIKNIKIEDEQTIKGDLFQNDDSESAPIKLVK</sequence>
<accession>R2XA65</accession>
<dbReference type="eggNOG" id="ENOG5030C18">
    <property type="taxonomic scope" value="Bacteria"/>
</dbReference>
<dbReference type="AlphaFoldDB" id="R2XA65"/>
<proteinExistence type="predicted"/>
<evidence type="ECO:0000313" key="2">
    <source>
        <dbReference type="EMBL" id="EOW77211.1"/>
    </source>
</evidence>
<dbReference type="HOGENOM" id="CLU_2011684_0_0_9"/>
<name>R2XA65_9ENTE</name>
<dbReference type="Proteomes" id="UP000013750">
    <property type="component" value="Unassembled WGS sequence"/>
</dbReference>
<evidence type="ECO:0008006" key="5">
    <source>
        <dbReference type="Google" id="ProtNLM"/>
    </source>
</evidence>
<dbReference type="EMBL" id="ASWH01000005">
    <property type="protein sequence ID" value="EOW77211.1"/>
    <property type="molecule type" value="Genomic_DNA"/>
</dbReference>
<dbReference type="PATRIC" id="fig|1158614.3.peg.4126"/>
<evidence type="ECO:0000313" key="3">
    <source>
        <dbReference type="Proteomes" id="UP000013750"/>
    </source>
</evidence>
<organism evidence="1 3">
    <name type="scientific">Enterococcus gilvus ATCC BAA-350</name>
    <dbReference type="NCBI Taxonomy" id="1158614"/>
    <lineage>
        <taxon>Bacteria</taxon>
        <taxon>Bacillati</taxon>
        <taxon>Bacillota</taxon>
        <taxon>Bacilli</taxon>
        <taxon>Lactobacillales</taxon>
        <taxon>Enterococcaceae</taxon>
        <taxon>Enterococcus</taxon>
    </lineage>
</organism>
<reference evidence="1 3" key="1">
    <citation type="submission" date="2013-02" db="EMBL/GenBank/DDBJ databases">
        <title>The Genome Sequence of Enterococcus gilvus ATCC BAA-350.</title>
        <authorList>
            <consortium name="The Broad Institute Genome Sequencing Platform"/>
            <consortium name="The Broad Institute Genome Sequencing Center for Infectious Disease"/>
            <person name="Earl A.M."/>
            <person name="Gilmore M.S."/>
            <person name="Lebreton F."/>
            <person name="Walker B."/>
            <person name="Young S.K."/>
            <person name="Zeng Q."/>
            <person name="Gargeya S."/>
            <person name="Fitzgerald M."/>
            <person name="Haas B."/>
            <person name="Abouelleil A."/>
            <person name="Alvarado L."/>
            <person name="Arachchi H.M."/>
            <person name="Berlin A.M."/>
            <person name="Chapman S.B."/>
            <person name="Dewar J."/>
            <person name="Goldberg J."/>
            <person name="Griggs A."/>
            <person name="Gujja S."/>
            <person name="Hansen M."/>
            <person name="Howarth C."/>
            <person name="Imamovic A."/>
            <person name="Larimer J."/>
            <person name="McCowan C."/>
            <person name="Murphy C."/>
            <person name="Neiman D."/>
            <person name="Pearson M."/>
            <person name="Priest M."/>
            <person name="Roberts A."/>
            <person name="Saif S."/>
            <person name="Shea T."/>
            <person name="Sisk P."/>
            <person name="Sykes S."/>
            <person name="Wortman J."/>
            <person name="Nusbaum C."/>
            <person name="Birren B."/>
        </authorList>
    </citation>
    <scope>NUCLEOTIDE SEQUENCE [LARGE SCALE GENOMIC DNA]</scope>
    <source>
        <strain evidence="1 3">ATCC BAA-350</strain>
    </source>
</reference>
<dbReference type="EMBL" id="AJDQ01000034">
    <property type="protein sequence ID" value="EOI51478.1"/>
    <property type="molecule type" value="Genomic_DNA"/>
</dbReference>
<dbReference type="RefSeq" id="WP_010782466.1">
    <property type="nucleotide sequence ID" value="NZ_ASWH01000005.1"/>
</dbReference>
<evidence type="ECO:0000313" key="4">
    <source>
        <dbReference type="Proteomes" id="UP000014160"/>
    </source>
</evidence>
<evidence type="ECO:0000313" key="1">
    <source>
        <dbReference type="EMBL" id="EOI51478.1"/>
    </source>
</evidence>
<keyword evidence="4" id="KW-1185">Reference proteome</keyword>
<comment type="caution">
    <text evidence="1">The sequence shown here is derived from an EMBL/GenBank/DDBJ whole genome shotgun (WGS) entry which is preliminary data.</text>
</comment>
<dbReference type="PROSITE" id="PS51257">
    <property type="entry name" value="PROKAR_LIPOPROTEIN"/>
    <property type="match status" value="1"/>
</dbReference>